<comment type="subcellular location">
    <subcellularLocation>
        <location evidence="1">Cell membrane</location>
        <topology evidence="1">Multi-pass membrane protein</topology>
    </subcellularLocation>
</comment>
<dbReference type="Proteomes" id="UP000199092">
    <property type="component" value="Chromosome I"/>
</dbReference>
<feature type="domain" description="EamA" evidence="9">
    <location>
        <begin position="149"/>
        <end position="286"/>
    </location>
</feature>
<evidence type="ECO:0000313" key="10">
    <source>
        <dbReference type="EMBL" id="SDS07489.1"/>
    </source>
</evidence>
<feature type="transmembrane region" description="Helical" evidence="8">
    <location>
        <begin position="218"/>
        <end position="236"/>
    </location>
</feature>
<feature type="compositionally biased region" description="Low complexity" evidence="7">
    <location>
        <begin position="298"/>
        <end position="307"/>
    </location>
</feature>
<keyword evidence="4 8" id="KW-0812">Transmembrane</keyword>
<feature type="transmembrane region" description="Helical" evidence="8">
    <location>
        <begin position="243"/>
        <end position="262"/>
    </location>
</feature>
<dbReference type="InterPro" id="IPR000620">
    <property type="entry name" value="EamA_dom"/>
</dbReference>
<dbReference type="PANTHER" id="PTHR42920:SF5">
    <property type="entry name" value="EAMA DOMAIN-CONTAINING PROTEIN"/>
    <property type="match status" value="1"/>
</dbReference>
<evidence type="ECO:0000313" key="11">
    <source>
        <dbReference type="Proteomes" id="UP000199092"/>
    </source>
</evidence>
<reference evidence="10 11" key="1">
    <citation type="submission" date="2016-10" db="EMBL/GenBank/DDBJ databases">
        <authorList>
            <person name="de Groot N.N."/>
        </authorList>
    </citation>
    <scope>NUCLEOTIDE SEQUENCE [LARGE SCALE GENOMIC DNA]</scope>
    <source>
        <strain evidence="10 11">DSM 21741</strain>
    </source>
</reference>
<evidence type="ECO:0000256" key="2">
    <source>
        <dbReference type="ARBA" id="ARBA00007362"/>
    </source>
</evidence>
<evidence type="ECO:0000256" key="5">
    <source>
        <dbReference type="ARBA" id="ARBA00022989"/>
    </source>
</evidence>
<feature type="transmembrane region" description="Helical" evidence="8">
    <location>
        <begin position="98"/>
        <end position="118"/>
    </location>
</feature>
<gene>
    <name evidence="10" type="ORF">SAMN04488543_1018</name>
</gene>
<dbReference type="InterPro" id="IPR037185">
    <property type="entry name" value="EmrE-like"/>
</dbReference>
<dbReference type="GO" id="GO:0005886">
    <property type="term" value="C:plasma membrane"/>
    <property type="evidence" value="ECO:0007669"/>
    <property type="project" value="UniProtKB-SubCell"/>
</dbReference>
<proteinExistence type="inferred from homology"/>
<feature type="region of interest" description="Disordered" evidence="7">
    <location>
        <begin position="295"/>
        <end position="315"/>
    </location>
</feature>
<evidence type="ECO:0000256" key="6">
    <source>
        <dbReference type="ARBA" id="ARBA00023136"/>
    </source>
</evidence>
<dbReference type="InterPro" id="IPR051258">
    <property type="entry name" value="Diverse_Substrate_Transporter"/>
</dbReference>
<feature type="transmembrane region" description="Helical" evidence="8">
    <location>
        <begin position="125"/>
        <end position="146"/>
    </location>
</feature>
<feature type="transmembrane region" description="Helical" evidence="8">
    <location>
        <begin position="152"/>
        <end position="171"/>
    </location>
</feature>
<evidence type="ECO:0000259" key="9">
    <source>
        <dbReference type="Pfam" id="PF00892"/>
    </source>
</evidence>
<comment type="similarity">
    <text evidence="2">Belongs to the EamA transporter family.</text>
</comment>
<feature type="transmembrane region" description="Helical" evidence="8">
    <location>
        <begin position="72"/>
        <end position="92"/>
    </location>
</feature>
<keyword evidence="6 8" id="KW-0472">Membrane</keyword>
<keyword evidence="11" id="KW-1185">Reference proteome</keyword>
<name>A0A1H1PA34_9ACTN</name>
<dbReference type="PANTHER" id="PTHR42920">
    <property type="entry name" value="OS03G0707200 PROTEIN-RELATED"/>
    <property type="match status" value="1"/>
</dbReference>
<evidence type="ECO:0000256" key="8">
    <source>
        <dbReference type="SAM" id="Phobius"/>
    </source>
</evidence>
<evidence type="ECO:0000256" key="7">
    <source>
        <dbReference type="SAM" id="MobiDB-lite"/>
    </source>
</evidence>
<dbReference type="Pfam" id="PF00892">
    <property type="entry name" value="EamA"/>
    <property type="match status" value="2"/>
</dbReference>
<dbReference type="SUPFAM" id="SSF103481">
    <property type="entry name" value="Multidrug resistance efflux transporter EmrE"/>
    <property type="match status" value="2"/>
</dbReference>
<dbReference type="AlphaFoldDB" id="A0A1H1PA34"/>
<keyword evidence="5 8" id="KW-1133">Transmembrane helix</keyword>
<evidence type="ECO:0000256" key="1">
    <source>
        <dbReference type="ARBA" id="ARBA00004651"/>
    </source>
</evidence>
<feature type="transmembrane region" description="Helical" evidence="8">
    <location>
        <begin position="12"/>
        <end position="31"/>
    </location>
</feature>
<evidence type="ECO:0000256" key="4">
    <source>
        <dbReference type="ARBA" id="ARBA00022692"/>
    </source>
</evidence>
<feature type="transmembrane region" description="Helical" evidence="8">
    <location>
        <begin position="268"/>
        <end position="286"/>
    </location>
</feature>
<dbReference type="STRING" id="546871.SAMN04488543_1018"/>
<evidence type="ECO:0000256" key="3">
    <source>
        <dbReference type="ARBA" id="ARBA00022475"/>
    </source>
</evidence>
<dbReference type="RefSeq" id="WP_231930344.1">
    <property type="nucleotide sequence ID" value="NZ_LT629749.1"/>
</dbReference>
<protein>
    <submittedName>
        <fullName evidence="10">Threonine/homoserine efflux transporter RhtA</fullName>
    </submittedName>
</protein>
<sequence>MPSPLRRRSDLAPLLALLAMTAAWGSTFFLIKDLLVRLPVADMLALRFGIGSLALVLLAGRRLRMSRATLRSGLLLGLLYGVAQILQTAGLALTSASVSGFITGLYVVATPLLAALLLRTRVSATTWAASGLATVGLGVLSLNGFALGPGELLTLLSALVYAGHIIAMGRLSTPGEALPLSLVQMVVITAVCTVAAVWPGAGSPGLQLPASTGDWLAVLYLAVVAGALTMVLQTWAQARVEAARAAVVMAMEPVWAAAFAVTLGDDRLTSRMVAGGLAILAAMYLVELAPRRRRGRADAGPTGPATPVDVGRETS</sequence>
<accession>A0A1H1PA34</accession>
<feature type="transmembrane region" description="Helical" evidence="8">
    <location>
        <begin position="178"/>
        <end position="198"/>
    </location>
</feature>
<feature type="transmembrane region" description="Helical" evidence="8">
    <location>
        <begin position="43"/>
        <end position="60"/>
    </location>
</feature>
<feature type="domain" description="EamA" evidence="9">
    <location>
        <begin position="14"/>
        <end position="141"/>
    </location>
</feature>
<keyword evidence="3" id="KW-1003">Cell membrane</keyword>
<dbReference type="EMBL" id="LT629749">
    <property type="protein sequence ID" value="SDS07489.1"/>
    <property type="molecule type" value="Genomic_DNA"/>
</dbReference>
<organism evidence="10 11">
    <name type="scientific">Friedmanniella luteola</name>
    <dbReference type="NCBI Taxonomy" id="546871"/>
    <lineage>
        <taxon>Bacteria</taxon>
        <taxon>Bacillati</taxon>
        <taxon>Actinomycetota</taxon>
        <taxon>Actinomycetes</taxon>
        <taxon>Propionibacteriales</taxon>
        <taxon>Nocardioidaceae</taxon>
        <taxon>Friedmanniella</taxon>
    </lineage>
</organism>